<dbReference type="InterPro" id="IPR036291">
    <property type="entry name" value="NAD(P)-bd_dom_sf"/>
</dbReference>
<dbReference type="InterPro" id="IPR001088">
    <property type="entry name" value="Glyco_hydro_4"/>
</dbReference>
<accession>A0ABT2TA73</accession>
<keyword evidence="5 10" id="KW-0378">Hydrolase</keyword>
<keyword evidence="9 10" id="KW-0326">Glycosidase</keyword>
<dbReference type="InterPro" id="IPR053715">
    <property type="entry name" value="GH4_Enzyme_sf"/>
</dbReference>
<dbReference type="PRINTS" id="PR00732">
    <property type="entry name" value="GLHYDRLASE4"/>
</dbReference>
<sequence>MIYKENKAEEVQIAYIGGGSRGWAWTFMTDLALEPDMSGTIRLYDIDREAAKANEVIGNAVSAREDAKGKWEYRTCDSLGEALTGADFVVISILPGTFDEMESDVHMPERLGIYQSVGDTAGPGGMIRALRTIPMFAEIAEAVKRYAPSAWVINYTNPMSLCVKTLYHTFPQIKAFGCCHEVFGTQKVLKGIVEEVYGIQDVKREDIHVNVLGINHFTWFDYASYKGIDLFPVYKAYVDAHFEEGYEERDMNWLNACFKCSHRVKFDLFRRYGLIAAAGDRHLAEFMPGDEYLKDPRTVEEWKFALTSVAWRKEDLKDRLEKSKRLLNGEEQVELQPTGEEGILLIKALCGLTRMVSNVNIPNHVLQIGNLPSEAVVETNAVFERDTVRPLFAGDLPEDIKALMLPHIENHERILKAALTYDKEAVVQAFLHDPLVQGKKCQEEDIRLLAEDMIRATLRYLPKEWAK</sequence>
<evidence type="ECO:0000313" key="12">
    <source>
        <dbReference type="EMBL" id="MCU6747136.1"/>
    </source>
</evidence>
<evidence type="ECO:0000256" key="4">
    <source>
        <dbReference type="ARBA" id="ARBA00022723"/>
    </source>
</evidence>
<dbReference type="Proteomes" id="UP001652394">
    <property type="component" value="Unassembled WGS sequence"/>
</dbReference>
<evidence type="ECO:0000256" key="8">
    <source>
        <dbReference type="ARBA" id="ARBA00023277"/>
    </source>
</evidence>
<dbReference type="RefSeq" id="WP_059066437.1">
    <property type="nucleotide sequence ID" value="NZ_JAOQJX010000006.1"/>
</dbReference>
<dbReference type="PANTHER" id="PTHR32092">
    <property type="entry name" value="6-PHOSPHO-BETA-GLUCOSIDASE-RELATED"/>
    <property type="match status" value="1"/>
</dbReference>
<keyword evidence="4" id="KW-0479">Metal-binding</keyword>
<keyword evidence="8" id="KW-0119">Carbohydrate metabolism</keyword>
<evidence type="ECO:0000256" key="10">
    <source>
        <dbReference type="RuleBase" id="RU361152"/>
    </source>
</evidence>
<dbReference type="EMBL" id="JAOQJX010000006">
    <property type="protein sequence ID" value="MCU6747136.1"/>
    <property type="molecule type" value="Genomic_DNA"/>
</dbReference>
<keyword evidence="6 10" id="KW-0520">NAD</keyword>
<evidence type="ECO:0000256" key="6">
    <source>
        <dbReference type="ARBA" id="ARBA00023027"/>
    </source>
</evidence>
<keyword evidence="7" id="KW-0464">Manganese</keyword>
<feature type="domain" description="Glycosyl hydrolase family 4 C-terminal" evidence="11">
    <location>
        <begin position="211"/>
        <end position="436"/>
    </location>
</feature>
<reference evidence="12 13" key="1">
    <citation type="journal article" date="2021" name="ISME Commun">
        <title>Automated analysis of genomic sequences facilitates high-throughput and comprehensive description of bacteria.</title>
        <authorList>
            <person name="Hitch T.C.A."/>
        </authorList>
    </citation>
    <scope>NUCLEOTIDE SEQUENCE [LARGE SCALE GENOMIC DNA]</scope>
    <source>
        <strain evidence="12 13">H2_18</strain>
    </source>
</reference>
<dbReference type="Pfam" id="PF11975">
    <property type="entry name" value="Glyco_hydro_4C"/>
    <property type="match status" value="1"/>
</dbReference>
<comment type="similarity">
    <text evidence="2 10">Belongs to the glycosyl hydrolase 4 family.</text>
</comment>
<comment type="caution">
    <text evidence="12">The sequence shown here is derived from an EMBL/GenBank/DDBJ whole genome shotgun (WGS) entry which is preliminary data.</text>
</comment>
<evidence type="ECO:0000256" key="1">
    <source>
        <dbReference type="ARBA" id="ARBA00001936"/>
    </source>
</evidence>
<dbReference type="SUPFAM" id="SSF56327">
    <property type="entry name" value="LDH C-terminal domain-like"/>
    <property type="match status" value="1"/>
</dbReference>
<dbReference type="InterPro" id="IPR015955">
    <property type="entry name" value="Lactate_DH/Glyco_Ohase_4_C"/>
</dbReference>
<comment type="cofactor">
    <cofactor evidence="10">
        <name>NAD(+)</name>
        <dbReference type="ChEBI" id="CHEBI:57540"/>
    </cofactor>
    <text evidence="10">Binds 1 NAD(+) per subunit.</text>
</comment>
<evidence type="ECO:0000256" key="3">
    <source>
        <dbReference type="ARBA" id="ARBA00011881"/>
    </source>
</evidence>
<keyword evidence="13" id="KW-1185">Reference proteome</keyword>
<name>A0ABT2TA73_9FIRM</name>
<comment type="subunit">
    <text evidence="3">Homotetramer.</text>
</comment>
<dbReference type="InterPro" id="IPR022616">
    <property type="entry name" value="Glyco_hydro_4_C"/>
</dbReference>
<dbReference type="Gene3D" id="3.90.1820.10">
    <property type="entry name" value="AglA-like glucosidase"/>
    <property type="match status" value="1"/>
</dbReference>
<evidence type="ECO:0000259" key="11">
    <source>
        <dbReference type="Pfam" id="PF11975"/>
    </source>
</evidence>
<dbReference type="Pfam" id="PF02056">
    <property type="entry name" value="Glyco_hydro_4"/>
    <property type="match status" value="1"/>
</dbReference>
<dbReference type="SUPFAM" id="SSF51735">
    <property type="entry name" value="NAD(P)-binding Rossmann-fold domains"/>
    <property type="match status" value="1"/>
</dbReference>
<evidence type="ECO:0000256" key="2">
    <source>
        <dbReference type="ARBA" id="ARBA00010141"/>
    </source>
</evidence>
<evidence type="ECO:0000313" key="13">
    <source>
        <dbReference type="Proteomes" id="UP001652394"/>
    </source>
</evidence>
<evidence type="ECO:0000256" key="7">
    <source>
        <dbReference type="ARBA" id="ARBA00023211"/>
    </source>
</evidence>
<evidence type="ECO:0000256" key="5">
    <source>
        <dbReference type="ARBA" id="ARBA00022801"/>
    </source>
</evidence>
<comment type="cofactor">
    <cofactor evidence="1">
        <name>Mn(2+)</name>
        <dbReference type="ChEBI" id="CHEBI:29035"/>
    </cofactor>
</comment>
<dbReference type="PANTHER" id="PTHR32092:SF2">
    <property type="entry name" value="ALPHA-GALACTURONIDASE"/>
    <property type="match status" value="1"/>
</dbReference>
<proteinExistence type="inferred from homology"/>
<evidence type="ECO:0000256" key="9">
    <source>
        <dbReference type="ARBA" id="ARBA00023295"/>
    </source>
</evidence>
<organism evidence="12 13">
    <name type="scientific">Faecalicatena acetigenes</name>
    <dbReference type="NCBI Taxonomy" id="2981790"/>
    <lineage>
        <taxon>Bacteria</taxon>
        <taxon>Bacillati</taxon>
        <taxon>Bacillota</taxon>
        <taxon>Clostridia</taxon>
        <taxon>Lachnospirales</taxon>
        <taxon>Lachnospiraceae</taxon>
        <taxon>Faecalicatena</taxon>
    </lineage>
</organism>
<protein>
    <submittedName>
        <fullName evidence="12">Alpha-glucosidase/alpha-galactosidase</fullName>
    </submittedName>
</protein>
<gene>
    <name evidence="12" type="ORF">OCV51_05640</name>
</gene>